<keyword evidence="2" id="KW-1185">Reference proteome</keyword>
<evidence type="ECO:0000313" key="1">
    <source>
        <dbReference type="EMBL" id="KAJ9664213.1"/>
    </source>
</evidence>
<comment type="caution">
    <text evidence="1">The sequence shown here is derived from an EMBL/GenBank/DDBJ whole genome shotgun (WGS) entry which is preliminary data.</text>
</comment>
<evidence type="ECO:0000313" key="2">
    <source>
        <dbReference type="Proteomes" id="UP001172386"/>
    </source>
</evidence>
<name>A0ACC3AKH4_9EURO</name>
<gene>
    <name evidence="1" type="ORF">H2198_000431</name>
</gene>
<reference evidence="1" key="1">
    <citation type="submission" date="2022-10" db="EMBL/GenBank/DDBJ databases">
        <title>Culturing micro-colonial fungi from biological soil crusts in the Mojave desert and describing Neophaeococcomyces mojavensis, and introducing the new genera and species Taxawa tesnikishii.</title>
        <authorList>
            <person name="Kurbessoian T."/>
            <person name="Stajich J.E."/>
        </authorList>
    </citation>
    <scope>NUCLEOTIDE SEQUENCE</scope>
    <source>
        <strain evidence="1">JES_112</strain>
    </source>
</reference>
<dbReference type="Proteomes" id="UP001172386">
    <property type="component" value="Unassembled WGS sequence"/>
</dbReference>
<sequence length="496" mass="55770">MAIDLLNLPDEILALIVSHLDTASLEEPAEAKIVSKPELCALALTCRRISSLTREHIFGCIALKHHNPYLWSISSSGGASRSCSDLTRRDGDRIKLLMRAWNENQYLLLRGLQCVTWHTEYFDPSLREEFFDCLARSESLVKLNLLGCSREDVRRLTARIHSPARRSYFTKLQTLRIRPNDPAAIYSSLLSSLCTAPTLRELNVPAHSISVHVLCETSSAFFNEADRPSNTDLETLRIGAASHVDIATFERILPQCTKLKQLFCPPPEPGIAFEDGGWRPYPEDTGRKFSSTLVSQALLPVADTLEVLSMTDPNIIFTAQDESCLDLSAFSVLRKLCLSNSVLLGPQQPAPPRGSFKSAIWRRLPPSLEELCVTFDGLEGIFYSIESLEITAAYPSDFTYSTLWDNGPGSEEKVSQALTWVTEIAERKRGEQFLSQLRKVELVECHTPPFLPQSGVEIRLKTLSLRSEHAKLFRTFEEAEIMVDLRIYVPNEWPMV</sequence>
<protein>
    <submittedName>
        <fullName evidence="1">Uncharacterized protein</fullName>
    </submittedName>
</protein>
<dbReference type="EMBL" id="JAPDRQ010000004">
    <property type="protein sequence ID" value="KAJ9664213.1"/>
    <property type="molecule type" value="Genomic_DNA"/>
</dbReference>
<accession>A0ACC3AKH4</accession>
<proteinExistence type="predicted"/>
<organism evidence="1 2">
    <name type="scientific">Neophaeococcomyces mojaviensis</name>
    <dbReference type="NCBI Taxonomy" id="3383035"/>
    <lineage>
        <taxon>Eukaryota</taxon>
        <taxon>Fungi</taxon>
        <taxon>Dikarya</taxon>
        <taxon>Ascomycota</taxon>
        <taxon>Pezizomycotina</taxon>
        <taxon>Eurotiomycetes</taxon>
        <taxon>Chaetothyriomycetidae</taxon>
        <taxon>Chaetothyriales</taxon>
        <taxon>Chaetothyriales incertae sedis</taxon>
        <taxon>Neophaeococcomyces</taxon>
    </lineage>
</organism>